<evidence type="ECO:0000313" key="1">
    <source>
        <dbReference type="EMBL" id="KAK2592791.1"/>
    </source>
</evidence>
<protein>
    <submittedName>
        <fullName evidence="1">Uncharacterized protein</fullName>
    </submittedName>
</protein>
<proteinExistence type="predicted"/>
<organism evidence="1 2">
    <name type="scientific">Conoideocrella luteorostrata</name>
    <dbReference type="NCBI Taxonomy" id="1105319"/>
    <lineage>
        <taxon>Eukaryota</taxon>
        <taxon>Fungi</taxon>
        <taxon>Dikarya</taxon>
        <taxon>Ascomycota</taxon>
        <taxon>Pezizomycotina</taxon>
        <taxon>Sordariomycetes</taxon>
        <taxon>Hypocreomycetidae</taxon>
        <taxon>Hypocreales</taxon>
        <taxon>Clavicipitaceae</taxon>
        <taxon>Conoideocrella</taxon>
    </lineage>
</organism>
<comment type="caution">
    <text evidence="1">The sequence shown here is derived from an EMBL/GenBank/DDBJ whole genome shotgun (WGS) entry which is preliminary data.</text>
</comment>
<dbReference type="EMBL" id="JASWJB010000245">
    <property type="protein sequence ID" value="KAK2592791.1"/>
    <property type="molecule type" value="Genomic_DNA"/>
</dbReference>
<dbReference type="AlphaFoldDB" id="A0AAJ0CL72"/>
<keyword evidence="2" id="KW-1185">Reference proteome</keyword>
<reference evidence="1" key="1">
    <citation type="submission" date="2023-06" db="EMBL/GenBank/DDBJ databases">
        <title>Conoideocrella luteorostrata (Hypocreales: Clavicipitaceae), a potential biocontrol fungus for elongate hemlock scale in United States Christmas tree production areas.</title>
        <authorList>
            <person name="Barrett H."/>
            <person name="Lovett B."/>
            <person name="Macias A.M."/>
            <person name="Stajich J.E."/>
            <person name="Kasson M.T."/>
        </authorList>
    </citation>
    <scope>NUCLEOTIDE SEQUENCE</scope>
    <source>
        <strain evidence="1">ARSEF 14590</strain>
    </source>
</reference>
<sequence>MDFNLQDFRWPCDIGFRVEVHDTNHRLRNCTFDDDGNMIPRDLFRSADSQACFDHLRWQRPGGPFISFFTTWSAALQRRQWVIDRGATSPVIVAVYLRELLSVYDAYGIARALNLPDPNASLNEVLLHGGIAANSSRILAMFHGQTALENIALSTEGLVVMIRIPGDFILGVQTTMHVGTGYQLDCTERLEQEVYARTGARAYIKVLLLMLTMGNISYMSEIDTYDGSIVISWPLTGVQWRMEPPATG</sequence>
<name>A0AAJ0CL72_9HYPO</name>
<gene>
    <name evidence="1" type="ORF">QQS21_009495</name>
</gene>
<dbReference type="Proteomes" id="UP001251528">
    <property type="component" value="Unassembled WGS sequence"/>
</dbReference>
<evidence type="ECO:0000313" key="2">
    <source>
        <dbReference type="Proteomes" id="UP001251528"/>
    </source>
</evidence>
<accession>A0AAJ0CL72</accession>